<dbReference type="NCBIfam" id="TIGR02778">
    <property type="entry name" value="ligD_pol"/>
    <property type="match status" value="1"/>
</dbReference>
<dbReference type="CDD" id="cd04863">
    <property type="entry name" value="MtLigD_Pol_like"/>
    <property type="match status" value="1"/>
</dbReference>
<dbReference type="InterPro" id="IPR014145">
    <property type="entry name" value="LigD_pol_dom"/>
</dbReference>
<sequence length="301" mass="32565">MSAGGRVRVRVEDRELELSNLDKPMYPEFTKGEVVEYYTRVAPVLLPHLAGRPLTTIRYPDGAAAKRFFEKNAPSHTPPWVRTARLPVPGSTMSRDTVDFVVVEELPTLVWLANLAALELHVPQWRVDGGDAAQPPDLLVFDLDPGPPAGLAECLPVALALRAELADDGIDAYPKTSGRKGMQLLCPVSGSQDARTVSAYAKALAGRLAARYPDRIVDRMARALRPGKVFIDWSQNNAAKTTVAPYSLRAGDRPMVSMPLHWAEVESGEPVTGGPADVLARIDADGDLLAPLAEPGPRVPE</sequence>
<dbReference type="PANTHER" id="PTHR42705">
    <property type="entry name" value="BIFUNCTIONAL NON-HOMOLOGOUS END JOINING PROTEIN LIGD"/>
    <property type="match status" value="1"/>
</dbReference>
<accession>A0A8J3J8E7</accession>
<comment type="caution">
    <text evidence="2">The sequence shown here is derived from an EMBL/GenBank/DDBJ whole genome shotgun (WGS) entry which is preliminary data.</text>
</comment>
<dbReference type="Pfam" id="PF21686">
    <property type="entry name" value="LigD_Prim-Pol"/>
    <property type="match status" value="1"/>
</dbReference>
<dbReference type="InterPro" id="IPR052171">
    <property type="entry name" value="NHEJ_LigD"/>
</dbReference>
<evidence type="ECO:0000313" key="3">
    <source>
        <dbReference type="Proteomes" id="UP000612808"/>
    </source>
</evidence>
<gene>
    <name evidence="2" type="ORF">Aru02nite_47360</name>
</gene>
<dbReference type="Proteomes" id="UP000612808">
    <property type="component" value="Unassembled WGS sequence"/>
</dbReference>
<dbReference type="Gene3D" id="3.90.920.10">
    <property type="entry name" value="DNA primase, PRIM domain"/>
    <property type="match status" value="1"/>
</dbReference>
<protein>
    <recommendedName>
        <fullName evidence="1">DNA ligase D polymerase domain-containing protein</fullName>
    </recommendedName>
</protein>
<feature type="domain" description="DNA ligase D polymerase" evidence="1">
    <location>
        <begin position="30"/>
        <end position="288"/>
    </location>
</feature>
<dbReference type="PANTHER" id="PTHR42705:SF2">
    <property type="entry name" value="BIFUNCTIONAL NON-HOMOLOGOUS END JOINING PROTEIN LIGD"/>
    <property type="match status" value="1"/>
</dbReference>
<dbReference type="AlphaFoldDB" id="A0A8J3J8E7"/>
<proteinExistence type="predicted"/>
<name>A0A8J3J8E7_9ACTN</name>
<organism evidence="2 3">
    <name type="scientific">Actinocatenispora rupis</name>
    <dbReference type="NCBI Taxonomy" id="519421"/>
    <lineage>
        <taxon>Bacteria</taxon>
        <taxon>Bacillati</taxon>
        <taxon>Actinomycetota</taxon>
        <taxon>Actinomycetes</taxon>
        <taxon>Micromonosporales</taxon>
        <taxon>Micromonosporaceae</taxon>
        <taxon>Actinocatenispora</taxon>
    </lineage>
</organism>
<dbReference type="EMBL" id="BOMB01000027">
    <property type="protein sequence ID" value="GID13847.1"/>
    <property type="molecule type" value="Genomic_DNA"/>
</dbReference>
<evidence type="ECO:0000313" key="2">
    <source>
        <dbReference type="EMBL" id="GID13847.1"/>
    </source>
</evidence>
<keyword evidence="3" id="KW-1185">Reference proteome</keyword>
<reference evidence="2" key="1">
    <citation type="submission" date="2021-01" db="EMBL/GenBank/DDBJ databases">
        <title>Whole genome shotgun sequence of Actinocatenispora rupis NBRC 107355.</title>
        <authorList>
            <person name="Komaki H."/>
            <person name="Tamura T."/>
        </authorList>
    </citation>
    <scope>NUCLEOTIDE SEQUENCE</scope>
    <source>
        <strain evidence="2">NBRC 107355</strain>
    </source>
</reference>
<evidence type="ECO:0000259" key="1">
    <source>
        <dbReference type="Pfam" id="PF21686"/>
    </source>
</evidence>
<dbReference type="InterPro" id="IPR033649">
    <property type="entry name" value="MtLigD_Pol-like"/>
</dbReference>
<dbReference type="RefSeq" id="WP_239076895.1">
    <property type="nucleotide sequence ID" value="NZ_BAAAZM010000014.1"/>
</dbReference>